<dbReference type="AlphaFoldDB" id="A0A9X0UH67"/>
<feature type="signal peptide" evidence="4">
    <location>
        <begin position="1"/>
        <end position="20"/>
    </location>
</feature>
<name>A0A9X0UH67_VIBME</name>
<evidence type="ECO:0000259" key="5">
    <source>
        <dbReference type="Pfam" id="PF12146"/>
    </source>
</evidence>
<reference evidence="6" key="1">
    <citation type="submission" date="2020-08" db="EMBL/GenBank/DDBJ databases">
        <title>Genome Sequencing and Pan-Genome Analysis of Migratory bird Vibrio Strains, Inner Mongolia.</title>
        <authorList>
            <person name="Zheng L."/>
        </authorList>
    </citation>
    <scope>NUCLEOTIDE SEQUENCE</scope>
    <source>
        <strain evidence="6">M13F</strain>
    </source>
</reference>
<evidence type="ECO:0000256" key="2">
    <source>
        <dbReference type="ARBA" id="ARBA00022963"/>
    </source>
</evidence>
<dbReference type="Gene3D" id="3.40.50.1820">
    <property type="entry name" value="alpha/beta hydrolase"/>
    <property type="match status" value="1"/>
</dbReference>
<dbReference type="Proteomes" id="UP000615796">
    <property type="component" value="Unassembled WGS sequence"/>
</dbReference>
<keyword evidence="4" id="KW-0732">Signal</keyword>
<dbReference type="GO" id="GO:0003847">
    <property type="term" value="F:1-alkyl-2-acetylglycerophosphocholine esterase activity"/>
    <property type="evidence" value="ECO:0007669"/>
    <property type="project" value="TreeGrafter"/>
</dbReference>
<dbReference type="PANTHER" id="PTHR10272:SF13">
    <property type="entry name" value="POLY(ETHYLENE TEREPHTHALATE) HYDROLASE"/>
    <property type="match status" value="1"/>
</dbReference>
<dbReference type="InterPro" id="IPR029058">
    <property type="entry name" value="AB_hydrolase_fold"/>
</dbReference>
<keyword evidence="7" id="KW-1185">Reference proteome</keyword>
<dbReference type="InterPro" id="IPR016986">
    <property type="entry name" value="UCP031982_abhydr"/>
</dbReference>
<accession>A0A9X0UH67</accession>
<feature type="domain" description="Serine aminopeptidase S33" evidence="5">
    <location>
        <begin position="79"/>
        <end position="176"/>
    </location>
</feature>
<evidence type="ECO:0000256" key="4">
    <source>
        <dbReference type="SAM" id="SignalP"/>
    </source>
</evidence>
<dbReference type="InterPro" id="IPR022742">
    <property type="entry name" value="Hydrolase_4"/>
</dbReference>
<dbReference type="PANTHER" id="PTHR10272">
    <property type="entry name" value="PLATELET-ACTIVATING FACTOR ACETYLHYDROLASE"/>
    <property type="match status" value="1"/>
</dbReference>
<evidence type="ECO:0000256" key="1">
    <source>
        <dbReference type="ARBA" id="ARBA00022801"/>
    </source>
</evidence>
<gene>
    <name evidence="6" type="ORF">H8Q88_01650</name>
</gene>
<evidence type="ECO:0000313" key="7">
    <source>
        <dbReference type="Proteomes" id="UP000615796"/>
    </source>
</evidence>
<comment type="caution">
    <text evidence="6">The sequence shown here is derived from an EMBL/GenBank/DDBJ whole genome shotgun (WGS) entry which is preliminary data.</text>
</comment>
<protein>
    <submittedName>
        <fullName evidence="6">Alpha/beta hydrolase</fullName>
    </submittedName>
</protein>
<keyword evidence="2" id="KW-0442">Lipid degradation</keyword>
<organism evidence="6 7">
    <name type="scientific">Vibrio metschnikovii</name>
    <dbReference type="NCBI Taxonomy" id="28172"/>
    <lineage>
        <taxon>Bacteria</taxon>
        <taxon>Pseudomonadati</taxon>
        <taxon>Pseudomonadota</taxon>
        <taxon>Gammaproteobacteria</taxon>
        <taxon>Vibrionales</taxon>
        <taxon>Vibrionaceae</taxon>
        <taxon>Vibrio</taxon>
    </lineage>
</organism>
<dbReference type="GO" id="GO:0016042">
    <property type="term" value="P:lipid catabolic process"/>
    <property type="evidence" value="ECO:0007669"/>
    <property type="project" value="UniProtKB-KW"/>
</dbReference>
<evidence type="ECO:0000256" key="3">
    <source>
        <dbReference type="ARBA" id="ARBA00023098"/>
    </source>
</evidence>
<keyword evidence="1 6" id="KW-0378">Hydrolase</keyword>
<dbReference type="PIRSF" id="PIRSF031982">
    <property type="entry name" value="UCP031982_abhydr"/>
    <property type="match status" value="1"/>
</dbReference>
<dbReference type="EMBL" id="JACRUP010000001">
    <property type="protein sequence ID" value="MBC5849664.1"/>
    <property type="molecule type" value="Genomic_DNA"/>
</dbReference>
<feature type="chain" id="PRO_5040883360" evidence="4">
    <location>
        <begin position="21"/>
        <end position="340"/>
    </location>
</feature>
<keyword evidence="3" id="KW-0443">Lipid metabolism</keyword>
<dbReference type="RefSeq" id="WP_158144180.1">
    <property type="nucleotide sequence ID" value="NZ_CP046793.1"/>
</dbReference>
<proteinExistence type="predicted"/>
<sequence>MRWFCSFITLVLMLPSSIAATEIGFQQKVISQSLERPLSISIWYPAKPSNQITLIADNPVFQGNPVIENGAVNTASAPLVMLSHGYRGNWRNQHWLAVKLVEQGYVVAAVDHPGTTTLDSSPQQAAQWWQRPKDLSRLLDYLLSDEQWSGVIDRTNVTAIGHSLGGWTVLQLVGAQVDRAFFHQQCLLYPNPRTCGLAKELGLAESQPNEPLSARLHDERIKQVISLDLGLARSFSSSSLHKIKTPVLILAAGIDIGDLPQTQESGFLAEHIPLLSRRYKVYEQAMHFSFLPICKPGAIHLLEEEVQGDGIICKDGRGITRSALHQSIFADIFLFLGQRP</sequence>
<dbReference type="Pfam" id="PF12146">
    <property type="entry name" value="Hydrolase_4"/>
    <property type="match status" value="1"/>
</dbReference>
<evidence type="ECO:0000313" key="6">
    <source>
        <dbReference type="EMBL" id="MBC5849664.1"/>
    </source>
</evidence>
<dbReference type="SUPFAM" id="SSF53474">
    <property type="entry name" value="alpha/beta-Hydrolases"/>
    <property type="match status" value="1"/>
</dbReference>